<comment type="caution">
    <text evidence="2">The sequence shown here is derived from an EMBL/GenBank/DDBJ whole genome shotgun (WGS) entry which is preliminary data.</text>
</comment>
<evidence type="ECO:0000313" key="3">
    <source>
        <dbReference type="Proteomes" id="UP001147752"/>
    </source>
</evidence>
<proteinExistence type="predicted"/>
<feature type="region of interest" description="Disordered" evidence="1">
    <location>
        <begin position="117"/>
        <end position="137"/>
    </location>
</feature>
<sequence length="349" mass="40935">MESTKFPKRPTLRWDQYKRQVLCCLYRFFMCDKKETEEIFSYMFRGHLNERGIQGFVPFATLNTQWVWMKNIRDPVWSHVHLNTAFETDGKWKEILTKIKFAAETLRFQLREKTEDDTTTSHWSSLGPDSERSVVSDEPATPMLRHTLSAPETLNPMVLLFPTRDHVFGEISRANQSIDESMDQSVNQTVYQQNDLHNNIPNALHGSTEPVVTSDGKLCLWFDHEGTSYEFEDTQELQDEDCDYDSGYEDTSYANQHNDRQEDPSMREHTQAFKQSMRGHVVTLNKQTILEEMEWHHSISWNWLHGGLTPKWQSHGANWSITDRNQTAPKEYHMRYLSGNPYSQLLSKT</sequence>
<feature type="compositionally biased region" description="Basic and acidic residues" evidence="1">
    <location>
        <begin position="257"/>
        <end position="268"/>
    </location>
</feature>
<dbReference type="Proteomes" id="UP001147752">
    <property type="component" value="Unassembled WGS sequence"/>
</dbReference>
<organism evidence="2 3">
    <name type="scientific">Penicillium concentricum</name>
    <dbReference type="NCBI Taxonomy" id="293559"/>
    <lineage>
        <taxon>Eukaryota</taxon>
        <taxon>Fungi</taxon>
        <taxon>Dikarya</taxon>
        <taxon>Ascomycota</taxon>
        <taxon>Pezizomycotina</taxon>
        <taxon>Eurotiomycetes</taxon>
        <taxon>Eurotiomycetidae</taxon>
        <taxon>Eurotiales</taxon>
        <taxon>Aspergillaceae</taxon>
        <taxon>Penicillium</taxon>
    </lineage>
</organism>
<evidence type="ECO:0000313" key="2">
    <source>
        <dbReference type="EMBL" id="KAJ5365067.1"/>
    </source>
</evidence>
<dbReference type="OrthoDB" id="4272375at2759"/>
<name>A0A9W9V176_9EURO</name>
<protein>
    <submittedName>
        <fullName evidence="2">Uncharacterized protein</fullName>
    </submittedName>
</protein>
<gene>
    <name evidence="2" type="ORF">N7517_007953</name>
</gene>
<dbReference type="GeneID" id="81464866"/>
<reference evidence="2" key="2">
    <citation type="journal article" date="2023" name="IMA Fungus">
        <title>Comparative genomic study of the Penicillium genus elucidates a diverse pangenome and 15 lateral gene transfer events.</title>
        <authorList>
            <person name="Petersen C."/>
            <person name="Sorensen T."/>
            <person name="Nielsen M.R."/>
            <person name="Sondergaard T.E."/>
            <person name="Sorensen J.L."/>
            <person name="Fitzpatrick D.A."/>
            <person name="Frisvad J.C."/>
            <person name="Nielsen K.L."/>
        </authorList>
    </citation>
    <scope>NUCLEOTIDE SEQUENCE</scope>
    <source>
        <strain evidence="2">IBT 3081</strain>
    </source>
</reference>
<dbReference type="RefSeq" id="XP_056576534.1">
    <property type="nucleotide sequence ID" value="XM_056725683.1"/>
</dbReference>
<dbReference type="AlphaFoldDB" id="A0A9W9V176"/>
<keyword evidence="3" id="KW-1185">Reference proteome</keyword>
<accession>A0A9W9V176</accession>
<dbReference type="EMBL" id="JAPZBT010000003">
    <property type="protein sequence ID" value="KAJ5365067.1"/>
    <property type="molecule type" value="Genomic_DNA"/>
</dbReference>
<evidence type="ECO:0000256" key="1">
    <source>
        <dbReference type="SAM" id="MobiDB-lite"/>
    </source>
</evidence>
<reference evidence="2" key="1">
    <citation type="submission" date="2022-12" db="EMBL/GenBank/DDBJ databases">
        <authorList>
            <person name="Petersen C."/>
        </authorList>
    </citation>
    <scope>NUCLEOTIDE SEQUENCE</scope>
    <source>
        <strain evidence="2">IBT 3081</strain>
    </source>
</reference>
<feature type="region of interest" description="Disordered" evidence="1">
    <location>
        <begin position="243"/>
        <end position="268"/>
    </location>
</feature>